<dbReference type="Pfam" id="PF07238">
    <property type="entry name" value="PilZ"/>
    <property type="match status" value="1"/>
</dbReference>
<reference evidence="3 4" key="1">
    <citation type="submission" date="2018-05" db="EMBL/GenBank/DDBJ databases">
        <title>Lujinxingia marina gen. nov. sp. nov., a new facultative anaerobic member of the class Deltaproteobacteria, and proposal of Lujinxingaceae fam. nov.</title>
        <authorList>
            <person name="Li C.-M."/>
        </authorList>
    </citation>
    <scope>NUCLEOTIDE SEQUENCE [LARGE SCALE GENOMIC DNA]</scope>
    <source>
        <strain evidence="3 4">B210</strain>
    </source>
</reference>
<dbReference type="Gene3D" id="2.40.10.220">
    <property type="entry name" value="predicted glycosyltransferase like domains"/>
    <property type="match status" value="1"/>
</dbReference>
<organism evidence="3 4">
    <name type="scientific">Lujinxingia litoralis</name>
    <dbReference type="NCBI Taxonomy" id="2211119"/>
    <lineage>
        <taxon>Bacteria</taxon>
        <taxon>Deltaproteobacteria</taxon>
        <taxon>Bradymonadales</taxon>
        <taxon>Lujinxingiaceae</taxon>
        <taxon>Lujinxingia</taxon>
    </lineage>
</organism>
<dbReference type="EMBL" id="QHKO01000002">
    <property type="protein sequence ID" value="RAL23585.1"/>
    <property type="molecule type" value="Genomic_DNA"/>
</dbReference>
<keyword evidence="4" id="KW-1185">Reference proteome</keyword>
<evidence type="ECO:0000313" key="4">
    <source>
        <dbReference type="Proteomes" id="UP000249169"/>
    </source>
</evidence>
<protein>
    <recommendedName>
        <fullName evidence="2">PilZ domain-containing protein</fullName>
    </recommendedName>
</protein>
<name>A0A328C6L9_9DELT</name>
<dbReference type="InterPro" id="IPR009875">
    <property type="entry name" value="PilZ_domain"/>
</dbReference>
<evidence type="ECO:0000256" key="1">
    <source>
        <dbReference type="SAM" id="MobiDB-lite"/>
    </source>
</evidence>
<proteinExistence type="predicted"/>
<feature type="compositionally biased region" description="Polar residues" evidence="1">
    <location>
        <begin position="1"/>
        <end position="20"/>
    </location>
</feature>
<dbReference type="Proteomes" id="UP000249169">
    <property type="component" value="Unassembled WGS sequence"/>
</dbReference>
<dbReference type="GO" id="GO:0035438">
    <property type="term" value="F:cyclic-di-GMP binding"/>
    <property type="evidence" value="ECO:0007669"/>
    <property type="project" value="InterPro"/>
</dbReference>
<accession>A0A328C6L9</accession>
<comment type="caution">
    <text evidence="3">The sequence shown here is derived from an EMBL/GenBank/DDBJ whole genome shotgun (WGS) entry which is preliminary data.</text>
</comment>
<evidence type="ECO:0000313" key="3">
    <source>
        <dbReference type="EMBL" id="RAL23585.1"/>
    </source>
</evidence>
<feature type="domain" description="PilZ" evidence="2">
    <location>
        <begin position="51"/>
        <end position="135"/>
    </location>
</feature>
<gene>
    <name evidence="3" type="ORF">DL240_05345</name>
</gene>
<sequence>MEVQMSASPLNITPTSSTELRSGPGAPIFEPGPHTRIRRNPVRAIAMMTWDGGPRGIFGQVVNVSLNGCLVKTESTIADGTRLAITVTVIGGPEALKFELNAVVRRRTEVSGRRAYGLEFVSETSADRELAQQLYAETSR</sequence>
<evidence type="ECO:0000259" key="2">
    <source>
        <dbReference type="Pfam" id="PF07238"/>
    </source>
</evidence>
<dbReference type="SUPFAM" id="SSF141371">
    <property type="entry name" value="PilZ domain-like"/>
    <property type="match status" value="1"/>
</dbReference>
<feature type="region of interest" description="Disordered" evidence="1">
    <location>
        <begin position="1"/>
        <end position="33"/>
    </location>
</feature>
<dbReference type="AlphaFoldDB" id="A0A328C6L9"/>